<feature type="transmembrane region" description="Helical" evidence="7">
    <location>
        <begin position="434"/>
        <end position="457"/>
    </location>
</feature>
<accession>A0A5C8ZX07</accession>
<dbReference type="AlphaFoldDB" id="A0A5C8ZX07"/>
<feature type="transmembrane region" description="Helical" evidence="7">
    <location>
        <begin position="399"/>
        <end position="422"/>
    </location>
</feature>
<evidence type="ECO:0000256" key="6">
    <source>
        <dbReference type="SAM" id="MobiDB-lite"/>
    </source>
</evidence>
<dbReference type="Proteomes" id="UP000321039">
    <property type="component" value="Unassembled WGS sequence"/>
</dbReference>
<feature type="transmembrane region" description="Helical" evidence="7">
    <location>
        <begin position="303"/>
        <end position="323"/>
    </location>
</feature>
<dbReference type="InterPro" id="IPR004797">
    <property type="entry name" value="Competence_ComEC/Rec2"/>
</dbReference>
<keyword evidence="5 7" id="KW-0472">Membrane</keyword>
<feature type="transmembrane region" description="Helical" evidence="7">
    <location>
        <begin position="500"/>
        <end position="519"/>
    </location>
</feature>
<protein>
    <submittedName>
        <fullName evidence="9">DNA internalization-related competence protein ComEC/Rec2</fullName>
    </submittedName>
</protein>
<dbReference type="NCBIfam" id="TIGR00360">
    <property type="entry name" value="ComEC_N-term"/>
    <property type="match status" value="1"/>
</dbReference>
<dbReference type="EMBL" id="VRZA01000004">
    <property type="protein sequence ID" value="TXS92996.1"/>
    <property type="molecule type" value="Genomic_DNA"/>
</dbReference>
<comment type="caution">
    <text evidence="9">The sequence shown here is derived from an EMBL/GenBank/DDBJ whole genome shotgun (WGS) entry which is preliminary data.</text>
</comment>
<feature type="transmembrane region" description="Helical" evidence="7">
    <location>
        <begin position="272"/>
        <end position="291"/>
    </location>
</feature>
<keyword evidence="3 7" id="KW-0812">Transmembrane</keyword>
<name>A0A5C8ZX07_9GAMM</name>
<dbReference type="GO" id="GO:0005886">
    <property type="term" value="C:plasma membrane"/>
    <property type="evidence" value="ECO:0007669"/>
    <property type="project" value="UniProtKB-SubCell"/>
</dbReference>
<keyword evidence="4 7" id="KW-1133">Transmembrane helix</keyword>
<evidence type="ECO:0000313" key="9">
    <source>
        <dbReference type="EMBL" id="TXS92996.1"/>
    </source>
</evidence>
<evidence type="ECO:0000256" key="5">
    <source>
        <dbReference type="ARBA" id="ARBA00023136"/>
    </source>
</evidence>
<comment type="subcellular location">
    <subcellularLocation>
        <location evidence="1">Cell membrane</location>
        <topology evidence="1">Multi-pass membrane protein</topology>
    </subcellularLocation>
</comment>
<evidence type="ECO:0000256" key="7">
    <source>
        <dbReference type="SAM" id="Phobius"/>
    </source>
</evidence>
<dbReference type="Pfam" id="PF00753">
    <property type="entry name" value="Lactamase_B"/>
    <property type="match status" value="1"/>
</dbReference>
<dbReference type="InterPro" id="IPR004477">
    <property type="entry name" value="ComEC_N"/>
</dbReference>
<feature type="domain" description="Metallo-beta-lactamase" evidence="8">
    <location>
        <begin position="556"/>
        <end position="741"/>
    </location>
</feature>
<evidence type="ECO:0000313" key="10">
    <source>
        <dbReference type="Proteomes" id="UP000321039"/>
    </source>
</evidence>
<organism evidence="9 10">
    <name type="scientific">Parahaliea maris</name>
    <dbReference type="NCBI Taxonomy" id="2716870"/>
    <lineage>
        <taxon>Bacteria</taxon>
        <taxon>Pseudomonadati</taxon>
        <taxon>Pseudomonadota</taxon>
        <taxon>Gammaproteobacteria</taxon>
        <taxon>Cellvibrionales</taxon>
        <taxon>Halieaceae</taxon>
        <taxon>Parahaliea</taxon>
    </lineage>
</organism>
<feature type="transmembrane region" description="Helical" evidence="7">
    <location>
        <begin position="330"/>
        <end position="348"/>
    </location>
</feature>
<dbReference type="InterPro" id="IPR036866">
    <property type="entry name" value="RibonucZ/Hydroxyglut_hydro"/>
</dbReference>
<proteinExistence type="predicted"/>
<dbReference type="GO" id="GO:0030420">
    <property type="term" value="P:establishment of competence for transformation"/>
    <property type="evidence" value="ECO:0007669"/>
    <property type="project" value="InterPro"/>
</dbReference>
<dbReference type="Pfam" id="PF03772">
    <property type="entry name" value="Competence"/>
    <property type="match status" value="1"/>
</dbReference>
<dbReference type="SUPFAM" id="SSF56281">
    <property type="entry name" value="Metallo-hydrolase/oxidoreductase"/>
    <property type="match status" value="1"/>
</dbReference>
<keyword evidence="10" id="KW-1185">Reference proteome</keyword>
<keyword evidence="2" id="KW-1003">Cell membrane</keyword>
<dbReference type="InterPro" id="IPR001279">
    <property type="entry name" value="Metallo-B-lactamas"/>
</dbReference>
<evidence type="ECO:0000256" key="4">
    <source>
        <dbReference type="ARBA" id="ARBA00022989"/>
    </source>
</evidence>
<feature type="transmembrane region" description="Helical" evidence="7">
    <location>
        <begin position="354"/>
        <end position="387"/>
    </location>
</feature>
<dbReference type="PANTHER" id="PTHR30619">
    <property type="entry name" value="DNA INTERNALIZATION/COMPETENCE PROTEIN COMEC/REC2"/>
    <property type="match status" value="1"/>
</dbReference>
<feature type="region of interest" description="Disordered" evidence="6">
    <location>
        <begin position="1"/>
        <end position="21"/>
    </location>
</feature>
<dbReference type="CDD" id="cd07731">
    <property type="entry name" value="ComA-like_MBL-fold"/>
    <property type="match status" value="1"/>
</dbReference>
<dbReference type="PANTHER" id="PTHR30619:SF1">
    <property type="entry name" value="RECOMBINATION PROTEIN 2"/>
    <property type="match status" value="1"/>
</dbReference>
<sequence length="797" mass="84857">MWSTVAPGARRPVSGGGHYAQHRRDCPPVGGLISAPVAGLLISAGLPWLPAWPVVLLLGLAGTALVLRARRGARLAGLGLLGLLVGILHGHATVARTLPESCVRQPLVVAGRVVSLPRVTYFDARTRQQRFEFEVSSLSAPECRGPRRLLLSYYGEAAIEPGSRWRFEVLLRRPWGLVNPGSYNMQAGYARSGIDATGSVRSAPGSALPLPAVDAGLATLHHRARARISERIARLGLPRDVQAVLQAVTVAERSALDTGLWRLFQSFGLNHLLVISGLHIGLLAGLGYAIGRLLSLAGNRVALQLPGLLALLMALAYTALAGFSLATCRALLMLCVVVVAAALGRGAAAGHCLWLAAVVLLALNPLAALGSGFWLSFGAVACLLWRLQWHGRGRRFGQRVIAILGTHGYMALAMVPLAGGWFGGASLVSMPANLLVVPLLGLYVIPLSLAATFLALAGWSAADALWRAAAIPLGYLLPLADGIVQARPDWLYWRFSPSTAELVLAAVAIGLAVSPVAALRKWLAVALLLTPALLPPGVAKTASEDAVHLLFIDVGQGTSVLLYTRDRALLYDTGGGVPGGPTVADSVVLPLLRQRGIRRLDTLVLSHGDSDHSAGWVDIEEGVEVVAVRSGADLSRARHCRAGEAWHWPASPVTLRFLAPAEEQALSRNNGSCVLQLQIGATVVLLTGDIDSDRERQLLRYWGRGLRSDWLLAAHHGSNSSTGHAFLKQVAAQHVVISAGYANRFGHPHPDVLRRIAASGARAWFSAHEGAIELIFEPGESALEVVAHRRLQQFYWR</sequence>
<dbReference type="InterPro" id="IPR052159">
    <property type="entry name" value="Competence_DNA_uptake"/>
</dbReference>
<dbReference type="InterPro" id="IPR025405">
    <property type="entry name" value="DUF4131"/>
</dbReference>
<dbReference type="SMART" id="SM00849">
    <property type="entry name" value="Lactamase_B"/>
    <property type="match status" value="1"/>
</dbReference>
<dbReference type="InterPro" id="IPR035681">
    <property type="entry name" value="ComA-like_MBL"/>
</dbReference>
<feature type="transmembrane region" description="Helical" evidence="7">
    <location>
        <begin position="49"/>
        <end position="67"/>
    </location>
</feature>
<dbReference type="Pfam" id="PF13567">
    <property type="entry name" value="DUF4131"/>
    <property type="match status" value="1"/>
</dbReference>
<gene>
    <name evidence="9" type="ORF">FV139_13670</name>
</gene>
<evidence type="ECO:0000256" key="2">
    <source>
        <dbReference type="ARBA" id="ARBA00022475"/>
    </source>
</evidence>
<evidence type="ECO:0000259" key="8">
    <source>
        <dbReference type="SMART" id="SM00849"/>
    </source>
</evidence>
<reference evidence="9 10" key="1">
    <citation type="submission" date="2019-08" db="EMBL/GenBank/DDBJ databases">
        <title>Parahaliea maris sp. nov., isolated from the surface seawater.</title>
        <authorList>
            <person name="Liu Y."/>
        </authorList>
    </citation>
    <scope>NUCLEOTIDE SEQUENCE [LARGE SCALE GENOMIC DNA]</scope>
    <source>
        <strain evidence="9 10">HSLHS9</strain>
    </source>
</reference>
<evidence type="ECO:0000256" key="1">
    <source>
        <dbReference type="ARBA" id="ARBA00004651"/>
    </source>
</evidence>
<dbReference type="NCBIfam" id="TIGR00361">
    <property type="entry name" value="ComEC_Rec2"/>
    <property type="match status" value="1"/>
</dbReference>
<evidence type="ECO:0000256" key="3">
    <source>
        <dbReference type="ARBA" id="ARBA00022692"/>
    </source>
</evidence>
<dbReference type="Gene3D" id="3.60.15.10">
    <property type="entry name" value="Ribonuclease Z/Hydroxyacylglutathione hydrolase-like"/>
    <property type="match status" value="1"/>
</dbReference>